<protein>
    <recommendedName>
        <fullName evidence="6">C3H1-type domain-containing protein</fullName>
    </recommendedName>
</protein>
<dbReference type="STRING" id="7375.A0A0L0C497"/>
<organism evidence="7 8">
    <name type="scientific">Lucilia cuprina</name>
    <name type="common">Green bottle fly</name>
    <name type="synonym">Australian sheep blowfly</name>
    <dbReference type="NCBI Taxonomy" id="7375"/>
    <lineage>
        <taxon>Eukaryota</taxon>
        <taxon>Metazoa</taxon>
        <taxon>Ecdysozoa</taxon>
        <taxon>Arthropoda</taxon>
        <taxon>Hexapoda</taxon>
        <taxon>Insecta</taxon>
        <taxon>Pterygota</taxon>
        <taxon>Neoptera</taxon>
        <taxon>Endopterygota</taxon>
        <taxon>Diptera</taxon>
        <taxon>Brachycera</taxon>
        <taxon>Muscomorpha</taxon>
        <taxon>Oestroidea</taxon>
        <taxon>Calliphoridae</taxon>
        <taxon>Luciliinae</taxon>
        <taxon>Lucilia</taxon>
    </lineage>
</organism>
<feature type="compositionally biased region" description="Low complexity" evidence="5">
    <location>
        <begin position="1812"/>
        <end position="1829"/>
    </location>
</feature>
<feature type="region of interest" description="Disordered" evidence="5">
    <location>
        <begin position="760"/>
        <end position="856"/>
    </location>
</feature>
<dbReference type="InterPro" id="IPR036855">
    <property type="entry name" value="Znf_CCCH_sf"/>
</dbReference>
<feature type="region of interest" description="Disordered" evidence="5">
    <location>
        <begin position="1812"/>
        <end position="1990"/>
    </location>
</feature>
<feature type="compositionally biased region" description="Polar residues" evidence="5">
    <location>
        <begin position="1317"/>
        <end position="1330"/>
    </location>
</feature>
<comment type="caution">
    <text evidence="7">The sequence shown here is derived from an EMBL/GenBank/DDBJ whole genome shotgun (WGS) entry which is preliminary data.</text>
</comment>
<feature type="zinc finger region" description="C3H1-type" evidence="4">
    <location>
        <begin position="324"/>
        <end position="347"/>
    </location>
</feature>
<feature type="compositionally biased region" description="Low complexity" evidence="5">
    <location>
        <begin position="1944"/>
        <end position="1970"/>
    </location>
</feature>
<gene>
    <name evidence="7" type="ORF">FF38_10784</name>
</gene>
<feature type="region of interest" description="Disordered" evidence="5">
    <location>
        <begin position="1149"/>
        <end position="1233"/>
    </location>
</feature>
<dbReference type="OrthoDB" id="411372at2759"/>
<dbReference type="PROSITE" id="PS50103">
    <property type="entry name" value="ZF_C3H1"/>
    <property type="match status" value="1"/>
</dbReference>
<dbReference type="InterPro" id="IPR000571">
    <property type="entry name" value="Znf_CCCH"/>
</dbReference>
<feature type="compositionally biased region" description="Low complexity" evidence="5">
    <location>
        <begin position="1837"/>
        <end position="1880"/>
    </location>
</feature>
<feature type="region of interest" description="Disordered" evidence="5">
    <location>
        <begin position="1317"/>
        <end position="1350"/>
    </location>
</feature>
<feature type="region of interest" description="Disordered" evidence="5">
    <location>
        <begin position="1106"/>
        <end position="1125"/>
    </location>
</feature>
<feature type="compositionally biased region" description="Polar residues" evidence="5">
    <location>
        <begin position="1182"/>
        <end position="1191"/>
    </location>
</feature>
<feature type="region of interest" description="Disordered" evidence="5">
    <location>
        <begin position="245"/>
        <end position="282"/>
    </location>
</feature>
<feature type="region of interest" description="Disordered" evidence="5">
    <location>
        <begin position="1014"/>
        <end position="1049"/>
    </location>
</feature>
<accession>A0A0L0C497</accession>
<evidence type="ECO:0000313" key="8">
    <source>
        <dbReference type="Proteomes" id="UP000037069"/>
    </source>
</evidence>
<sequence>MSSFHIIEDVQQQTNSCSNSTLNNNSSVFKQQIEKKRIRTIGNFNSNGNPLTTTATASSAKISVTSTSQGKAVVSSLSMSLERKDSIQYMPKKIAPCIIPAGQSTVIHLDNYTHFMAQRVTTTKTAIKRSEFITEGQSHLIIPSSSTLSESYSSNSAGSVGIGIVDVDFKVLLGGVSSSYHNNNKTFNMNKQKMLDSKAASTKIRGRKNSLALEHKQQKEISNMTVEKADNSDSPTALKPILKKSKTTSRRRKVIKPRKPRTTKVKGKNKAEETNISEETTSADEVVEKMSDNDTKILQPCIYTLQSKKCLSEMTCKFLHSDFPCKYYYLNLQCPKDFKCQFMHNGPLEPKLMEALRSHILDLLTTKPSAVETHFIEQLHNIEDLTQRLLAFERNHEKQTCEIIEVMDDYDEEQVLVIDESSNELQTNNFTTPAQTTLRLHSREANNTMAITTDKFDTVYQNFKETNNIIDEIDLKLQNLKTTSNMTPNEKIHELQNIYELLKEQEKRLPIYENLNTSATSAQISTMYNQITNNSIAMSSSLQSNLSNDQQHIVLVNPEIVNEIQISEIQENPEYLNGIRTSGGSQENREFNNEVVQDNVITITDDNESITTTTVNVPQESGIEFLNNDKLLQQENITSGNNDMINLPQEQEVNDNNMSANLRYEEDLSLNTETVLTNTDIIDKDNCENLTEEEIYNDKKVINETTNYISNTEINENRNKKEELFESEQHQVEHQSSIENLDTNKFLDLNENEQLEQNIGLNNVVKSNNESQIEEQRKNEEETEEESPPYEHISIDKPTKDSRIRLRSHTQQDVEDTSSNKNNEKSTKISLEVNKPIKTRRLRLPKPSLKTSEKSNSENYQINADIINKLINVTENSENNENGYKTKTFLEDAEIPLTQNVILTKRFMKKAKEKLQQSLLNETIVKTSRHCDADNDVEQKMFALHKGDNQNLNSIENIDVTLQTQTSEESYTLNLSQDPLITDDDCDNATKLNNEIPTSSNSCYDHIITPIRSKKKSKSSANLETSETSTNTHTKRRISFENPSSSLAASPSTYKEQFNLGNPHVVLTKLKPSFLLQTTQKVIQADSTTTTTTNVNPIVTSSTLLADDNRQKSTQKRRSFTPEYDLDSSLKDSKCLKIDVDKSGRKVNFDTRQRTHSEQSNTSKEERDFDTDSSDEKLTIVDTLQTSTPTGNERKPTIEPATTTHTVVVTHHSHHQHVHKEQEQQQQENESDLRQQIENVSNKSDLQLQIQQRQEKQQKEVEKITTTTTSFISENSNNLPHKQYQQGNVPMLVEKEEQLLQQNQSENKLKEEAQITYGNNESDGQKQHSSPFKRIDEPEKPTSNASDKYSKETFSVEMKENVEYSTYSSLYNKLSSHSTKCQINFENSSVNITPISSPTYGDDTIASPSPVRRSFDFRLGGEIDGRLTYPPIPYILHEIDLGRVDINKPICIDKLKKTLQLDPRIFRTHVKKQLMTLCKPTGKTSNALVSLTTSNTSNLSHSVGSSLNYAQPTNATMVSPYDPRNRTPALMTDIATPTISPQTALTSYNSMNVVAATTPSASLSSSPYMNTDIPNAVPLALQYHSTAQPILQPQQQQTPNMFLYGCLQRSPWYQSLMSTMKIQINQSISQLVRALNNFHRERLLNPEMVFDVFKIDCAGELLEIMRNLGIFVDANGIINEQRHVPTFGGRSCCNTMPVNATYSFIQQVLTPNTHCTSMTTASSTYNAAGGGGAAAVGSLNVNEPFVSCYIKAPEPPIQKHSDECGVTSHHGHHDDHNNNNHHNNSSSSNCNRCCNNNNSCCDNGSGGNNNNNHNSSYNQNNNNNRRFGNPFKKPYDNSYNNNNNSNNNYQSRSNQRSSYSNNPRFNKPGLNSPSRSNSSPPNSPRGGGAGGFDSGSSYGGGGRGGRGGFNNNRRFNNFKNKDHNYDNNAGSSWSSSSADNKFQNNNSPSRSSSPISSLQSGSPRTAAAKSSPPPVAKKSSADEECWDSDN</sequence>
<feature type="compositionally biased region" description="Basic residues" evidence="5">
    <location>
        <begin position="245"/>
        <end position="268"/>
    </location>
</feature>
<reference evidence="7 8" key="1">
    <citation type="journal article" date="2015" name="Nat. Commun.">
        <title>Lucilia cuprina genome unlocks parasitic fly biology to underpin future interventions.</title>
        <authorList>
            <person name="Anstead C.A."/>
            <person name="Korhonen P.K."/>
            <person name="Young N.D."/>
            <person name="Hall R.S."/>
            <person name="Jex A.R."/>
            <person name="Murali S.C."/>
            <person name="Hughes D.S."/>
            <person name="Lee S.F."/>
            <person name="Perry T."/>
            <person name="Stroehlein A.J."/>
            <person name="Ansell B.R."/>
            <person name="Breugelmans B."/>
            <person name="Hofmann A."/>
            <person name="Qu J."/>
            <person name="Dugan S."/>
            <person name="Lee S.L."/>
            <person name="Chao H."/>
            <person name="Dinh H."/>
            <person name="Han Y."/>
            <person name="Doddapaneni H.V."/>
            <person name="Worley K.C."/>
            <person name="Muzny D.M."/>
            <person name="Ioannidis P."/>
            <person name="Waterhouse R.M."/>
            <person name="Zdobnov E.M."/>
            <person name="James P.J."/>
            <person name="Bagnall N.H."/>
            <person name="Kotze A.C."/>
            <person name="Gibbs R.A."/>
            <person name="Richards S."/>
            <person name="Batterham P."/>
            <person name="Gasser R.B."/>
        </authorList>
    </citation>
    <scope>NUCLEOTIDE SEQUENCE [LARGE SCALE GENOMIC DNA]</scope>
    <source>
        <strain evidence="7 8">LS</strain>
        <tissue evidence="7">Full body</tissue>
    </source>
</reference>
<keyword evidence="3 4" id="KW-0862">Zinc</keyword>
<feature type="compositionally biased region" description="Basic and acidic residues" evidence="5">
    <location>
        <begin position="793"/>
        <end position="804"/>
    </location>
</feature>
<dbReference type="GO" id="GO:0008270">
    <property type="term" value="F:zinc ion binding"/>
    <property type="evidence" value="ECO:0007669"/>
    <property type="project" value="UniProtKB-KW"/>
</dbReference>
<evidence type="ECO:0000256" key="1">
    <source>
        <dbReference type="ARBA" id="ARBA00022723"/>
    </source>
</evidence>
<keyword evidence="2 4" id="KW-0863">Zinc-finger</keyword>
<dbReference type="Proteomes" id="UP000037069">
    <property type="component" value="Unassembled WGS sequence"/>
</dbReference>
<feature type="region of interest" description="Disordered" evidence="5">
    <location>
        <begin position="1759"/>
        <end position="1782"/>
    </location>
</feature>
<evidence type="ECO:0000256" key="2">
    <source>
        <dbReference type="ARBA" id="ARBA00022771"/>
    </source>
</evidence>
<feature type="compositionally biased region" description="Polar residues" evidence="5">
    <location>
        <begin position="760"/>
        <end position="769"/>
    </location>
</feature>
<evidence type="ECO:0000259" key="6">
    <source>
        <dbReference type="PROSITE" id="PS50103"/>
    </source>
</evidence>
<evidence type="ECO:0000313" key="7">
    <source>
        <dbReference type="EMBL" id="KNC27057.1"/>
    </source>
</evidence>
<keyword evidence="1 4" id="KW-0479">Metal-binding</keyword>
<feature type="compositionally biased region" description="Basic and acidic residues" evidence="5">
    <location>
        <begin position="1149"/>
        <end position="1167"/>
    </location>
</feature>
<dbReference type="EMBL" id="JRES01000936">
    <property type="protein sequence ID" value="KNC27057.1"/>
    <property type="molecule type" value="Genomic_DNA"/>
</dbReference>
<feature type="compositionally biased region" description="Gly residues" evidence="5">
    <location>
        <begin position="1885"/>
        <end position="1908"/>
    </location>
</feature>
<dbReference type="SUPFAM" id="SSF90229">
    <property type="entry name" value="CCCH zinc finger"/>
    <property type="match status" value="1"/>
</dbReference>
<feature type="domain" description="C3H1-type" evidence="6">
    <location>
        <begin position="324"/>
        <end position="347"/>
    </location>
</feature>
<feature type="compositionally biased region" description="Polar residues" evidence="5">
    <location>
        <begin position="1019"/>
        <end position="1032"/>
    </location>
</feature>
<name>A0A0L0C497_LUCCU</name>
<proteinExistence type="predicted"/>
<evidence type="ECO:0000256" key="5">
    <source>
        <dbReference type="SAM" id="MobiDB-lite"/>
    </source>
</evidence>
<evidence type="ECO:0000256" key="4">
    <source>
        <dbReference type="PROSITE-ProRule" id="PRU00723"/>
    </source>
</evidence>
<evidence type="ECO:0000256" key="3">
    <source>
        <dbReference type="ARBA" id="ARBA00022833"/>
    </source>
</evidence>
<keyword evidence="8" id="KW-1185">Reference proteome</keyword>
<feature type="compositionally biased region" description="Low complexity" evidence="5">
    <location>
        <begin position="1909"/>
        <end position="1918"/>
    </location>
</feature>